<accession>A0ABQ7UMA9</accession>
<proteinExistence type="predicted"/>
<name>A0ABQ7UMA9_SOLTU</name>
<comment type="caution">
    <text evidence="1">The sequence shown here is derived from an EMBL/GenBank/DDBJ whole genome shotgun (WGS) entry which is preliminary data.</text>
</comment>
<organism evidence="1 2">
    <name type="scientific">Solanum tuberosum</name>
    <name type="common">Potato</name>
    <dbReference type="NCBI Taxonomy" id="4113"/>
    <lineage>
        <taxon>Eukaryota</taxon>
        <taxon>Viridiplantae</taxon>
        <taxon>Streptophyta</taxon>
        <taxon>Embryophyta</taxon>
        <taxon>Tracheophyta</taxon>
        <taxon>Spermatophyta</taxon>
        <taxon>Magnoliopsida</taxon>
        <taxon>eudicotyledons</taxon>
        <taxon>Gunneridae</taxon>
        <taxon>Pentapetalae</taxon>
        <taxon>asterids</taxon>
        <taxon>lamiids</taxon>
        <taxon>Solanales</taxon>
        <taxon>Solanaceae</taxon>
        <taxon>Solanoideae</taxon>
        <taxon>Solaneae</taxon>
        <taxon>Solanum</taxon>
    </lineage>
</organism>
<reference evidence="1 2" key="1">
    <citation type="journal article" date="2021" name="bioRxiv">
        <title>Chromosome-scale and haplotype-resolved genome assembly of a tetraploid potato cultivar.</title>
        <authorList>
            <person name="Sun H."/>
            <person name="Jiao W.-B."/>
            <person name="Krause K."/>
            <person name="Campoy J.A."/>
            <person name="Goel M."/>
            <person name="Folz-Donahue K."/>
            <person name="Kukat C."/>
            <person name="Huettel B."/>
            <person name="Schneeberger K."/>
        </authorList>
    </citation>
    <scope>NUCLEOTIDE SEQUENCE [LARGE SCALE GENOMIC DNA]</scope>
    <source>
        <strain evidence="1">SolTubOtavaFocal</strain>
        <tissue evidence="1">Leaves</tissue>
    </source>
</reference>
<gene>
    <name evidence="1" type="ORF">KY290_029979</name>
</gene>
<dbReference type="EMBL" id="JAIVGD010000019">
    <property type="protein sequence ID" value="KAH0750747.1"/>
    <property type="molecule type" value="Genomic_DNA"/>
</dbReference>
<sequence length="246" mass="27136">MFTVTYSSANQQSEGKKRQERLTTTLKSLCLNLFRNLCLNLFKLHLCETVMVRGSRLTKREQFDCYTLYWLSWMHLCTKKVGLVRVRGPGGRYDIGVGGETEVVSARGRGSGGHGFISGAGETELQLQWQRYTFQSDLIDGSGSISALISGNLAEKMVSMTTEHIFDLTCVEVKRLSTSQILLESSDALPESSSSGSKIESSTPAKGLKRSVYLVVGSDSSYFGQQLDFQISNLQSCLGAELLIKM</sequence>
<evidence type="ECO:0000313" key="1">
    <source>
        <dbReference type="EMBL" id="KAH0750747.1"/>
    </source>
</evidence>
<dbReference type="Proteomes" id="UP000826656">
    <property type="component" value="Unassembled WGS sequence"/>
</dbReference>
<evidence type="ECO:0000313" key="2">
    <source>
        <dbReference type="Proteomes" id="UP000826656"/>
    </source>
</evidence>
<keyword evidence="2" id="KW-1185">Reference proteome</keyword>
<protein>
    <submittedName>
        <fullName evidence="1">Uncharacterized protein</fullName>
    </submittedName>
</protein>